<organism evidence="1 2">
    <name type="scientific">Puccinia graminis f. sp. tritici</name>
    <dbReference type="NCBI Taxonomy" id="56615"/>
    <lineage>
        <taxon>Eukaryota</taxon>
        <taxon>Fungi</taxon>
        <taxon>Dikarya</taxon>
        <taxon>Basidiomycota</taxon>
        <taxon>Pucciniomycotina</taxon>
        <taxon>Pucciniomycetes</taxon>
        <taxon>Pucciniales</taxon>
        <taxon>Pucciniaceae</taxon>
        <taxon>Puccinia</taxon>
    </lineage>
</organism>
<name>A0A5B0MHC9_PUCGR</name>
<keyword evidence="2" id="KW-1185">Reference proteome</keyword>
<sequence length="84" mass="9024">MASRSTTSKFEGSLSRPRLDVLCVICVVLVRPVLMCGVKASSFDFGGSWAQYIDQSGSLRATGSSSLGLDLPGPEQINLRSIFR</sequence>
<evidence type="ECO:0000313" key="1">
    <source>
        <dbReference type="EMBL" id="KAA1075170.1"/>
    </source>
</evidence>
<reference evidence="1 2" key="1">
    <citation type="submission" date="2019-05" db="EMBL/GenBank/DDBJ databases">
        <title>Emergence of the Ug99 lineage of the wheat stem rust pathogen through somatic hybridization.</title>
        <authorList>
            <person name="Li F."/>
            <person name="Upadhyaya N.M."/>
            <person name="Sperschneider J."/>
            <person name="Matny O."/>
            <person name="Nguyen-Phuc H."/>
            <person name="Mago R."/>
            <person name="Raley C."/>
            <person name="Miller M.E."/>
            <person name="Silverstein K.A.T."/>
            <person name="Henningsen E."/>
            <person name="Hirsch C.D."/>
            <person name="Visser B."/>
            <person name="Pretorius Z.A."/>
            <person name="Steffenson B.J."/>
            <person name="Schwessinger B."/>
            <person name="Dodds P.N."/>
            <person name="Figueroa M."/>
        </authorList>
    </citation>
    <scope>NUCLEOTIDE SEQUENCE [LARGE SCALE GENOMIC DNA]</scope>
    <source>
        <strain evidence="1">21-0</strain>
    </source>
</reference>
<dbReference type="EMBL" id="VSWC01000157">
    <property type="protein sequence ID" value="KAA1075170.1"/>
    <property type="molecule type" value="Genomic_DNA"/>
</dbReference>
<proteinExistence type="predicted"/>
<evidence type="ECO:0000313" key="2">
    <source>
        <dbReference type="Proteomes" id="UP000324748"/>
    </source>
</evidence>
<accession>A0A5B0MHC9</accession>
<gene>
    <name evidence="1" type="ORF">PGT21_030435</name>
</gene>
<comment type="caution">
    <text evidence="1">The sequence shown here is derived from an EMBL/GenBank/DDBJ whole genome shotgun (WGS) entry which is preliminary data.</text>
</comment>
<dbReference type="AlphaFoldDB" id="A0A5B0MHC9"/>
<dbReference type="Proteomes" id="UP000324748">
    <property type="component" value="Unassembled WGS sequence"/>
</dbReference>
<protein>
    <submittedName>
        <fullName evidence="1">Uncharacterized protein</fullName>
    </submittedName>
</protein>